<gene>
    <name evidence="2" type="ORF">M5D96_000283</name>
</gene>
<keyword evidence="1" id="KW-0472">Membrane</keyword>
<evidence type="ECO:0000313" key="3">
    <source>
        <dbReference type="Proteomes" id="UP001059596"/>
    </source>
</evidence>
<proteinExistence type="predicted"/>
<accession>A0A9Q0BTH2</accession>
<dbReference type="EMBL" id="JAMKOV010000001">
    <property type="protein sequence ID" value="KAI8044132.1"/>
    <property type="molecule type" value="Genomic_DNA"/>
</dbReference>
<comment type="caution">
    <text evidence="2">The sequence shown here is derived from an EMBL/GenBank/DDBJ whole genome shotgun (WGS) entry which is preliminary data.</text>
</comment>
<feature type="transmembrane region" description="Helical" evidence="1">
    <location>
        <begin position="20"/>
        <end position="42"/>
    </location>
</feature>
<feature type="non-terminal residue" evidence="2">
    <location>
        <position position="1"/>
    </location>
</feature>
<sequence>MNAIIIYRQTEHALSSNLGFASTYVSCSSASIVLLSLLLLIAHPRSVLFVGQMVLDTMYKNNTSKHRCFLR</sequence>
<evidence type="ECO:0000256" key="1">
    <source>
        <dbReference type="SAM" id="Phobius"/>
    </source>
</evidence>
<dbReference type="AlphaFoldDB" id="A0A9Q0BTH2"/>
<keyword evidence="1" id="KW-0812">Transmembrane</keyword>
<name>A0A9Q0BTH2_9MUSC</name>
<reference evidence="2" key="1">
    <citation type="journal article" date="2023" name="Genome Biol. Evol.">
        <title>Long-read-based Genome Assembly of Drosophila gunungcola Reveals Fewer Chemosensory Genes in Flower-breeding Species.</title>
        <authorList>
            <person name="Negi A."/>
            <person name="Liao B.Y."/>
            <person name="Yeh S.D."/>
        </authorList>
    </citation>
    <scope>NUCLEOTIDE SEQUENCE</scope>
    <source>
        <strain evidence="2">Sukarami</strain>
    </source>
</reference>
<protein>
    <submittedName>
        <fullName evidence="2">Uncharacterized protein</fullName>
    </submittedName>
</protein>
<organism evidence="2 3">
    <name type="scientific">Drosophila gunungcola</name>
    <name type="common">fruit fly</name>
    <dbReference type="NCBI Taxonomy" id="103775"/>
    <lineage>
        <taxon>Eukaryota</taxon>
        <taxon>Metazoa</taxon>
        <taxon>Ecdysozoa</taxon>
        <taxon>Arthropoda</taxon>
        <taxon>Hexapoda</taxon>
        <taxon>Insecta</taxon>
        <taxon>Pterygota</taxon>
        <taxon>Neoptera</taxon>
        <taxon>Endopterygota</taxon>
        <taxon>Diptera</taxon>
        <taxon>Brachycera</taxon>
        <taxon>Muscomorpha</taxon>
        <taxon>Ephydroidea</taxon>
        <taxon>Drosophilidae</taxon>
        <taxon>Drosophila</taxon>
        <taxon>Sophophora</taxon>
    </lineage>
</organism>
<keyword evidence="1" id="KW-1133">Transmembrane helix</keyword>
<dbReference type="Proteomes" id="UP001059596">
    <property type="component" value="Chromosome 3R"/>
</dbReference>
<keyword evidence="3" id="KW-1185">Reference proteome</keyword>
<evidence type="ECO:0000313" key="2">
    <source>
        <dbReference type="EMBL" id="KAI8044132.1"/>
    </source>
</evidence>